<comment type="caution">
    <text evidence="2">The sequence shown here is derived from an EMBL/GenBank/DDBJ whole genome shotgun (WGS) entry which is preliminary data.</text>
</comment>
<organism evidence="2 3">
    <name type="scientific">Glycine soja</name>
    <name type="common">Wild soybean</name>
    <dbReference type="NCBI Taxonomy" id="3848"/>
    <lineage>
        <taxon>Eukaryota</taxon>
        <taxon>Viridiplantae</taxon>
        <taxon>Streptophyta</taxon>
        <taxon>Embryophyta</taxon>
        <taxon>Tracheophyta</taxon>
        <taxon>Spermatophyta</taxon>
        <taxon>Magnoliopsida</taxon>
        <taxon>eudicotyledons</taxon>
        <taxon>Gunneridae</taxon>
        <taxon>Pentapetalae</taxon>
        <taxon>rosids</taxon>
        <taxon>fabids</taxon>
        <taxon>Fabales</taxon>
        <taxon>Fabaceae</taxon>
        <taxon>Papilionoideae</taxon>
        <taxon>50 kb inversion clade</taxon>
        <taxon>NPAAA clade</taxon>
        <taxon>indigoferoid/millettioid clade</taxon>
        <taxon>Phaseoleae</taxon>
        <taxon>Glycine</taxon>
        <taxon>Glycine subgen. Soja</taxon>
    </lineage>
</organism>
<dbReference type="InterPro" id="IPR028565">
    <property type="entry name" value="MHD"/>
</dbReference>
<proteinExistence type="predicted"/>
<protein>
    <submittedName>
        <fullName evidence="2">AP-4 complex subunit mu</fullName>
    </submittedName>
</protein>
<reference evidence="2 3" key="1">
    <citation type="submission" date="2018-09" db="EMBL/GenBank/DDBJ databases">
        <title>A high-quality reference genome of wild soybean provides a powerful tool to mine soybean genomes.</title>
        <authorList>
            <person name="Xie M."/>
            <person name="Chung C.Y.L."/>
            <person name="Li M.-W."/>
            <person name="Wong F.-L."/>
            <person name="Chan T.-F."/>
            <person name="Lam H.-M."/>
        </authorList>
    </citation>
    <scope>NUCLEOTIDE SEQUENCE [LARGE SCALE GENOMIC DNA]</scope>
    <source>
        <strain evidence="3">cv. W05</strain>
        <tissue evidence="2">Hypocotyl of etiolated seedlings</tissue>
    </source>
</reference>
<dbReference type="Pfam" id="PF00928">
    <property type="entry name" value="Adap_comp_sub"/>
    <property type="match status" value="1"/>
</dbReference>
<dbReference type="EMBL" id="QZWG01000001">
    <property type="protein sequence ID" value="RZC29446.1"/>
    <property type="molecule type" value="Genomic_DNA"/>
</dbReference>
<name>A0A445M1M9_GLYSO</name>
<dbReference type="InterPro" id="IPR036168">
    <property type="entry name" value="AP2_Mu_C_sf"/>
</dbReference>
<gene>
    <name evidence="2" type="ORF">D0Y65_001149</name>
</gene>
<dbReference type="Proteomes" id="UP000289340">
    <property type="component" value="Chromosome 1"/>
</dbReference>
<feature type="domain" description="MHD" evidence="1">
    <location>
        <begin position="19"/>
        <end position="53"/>
    </location>
</feature>
<dbReference type="AlphaFoldDB" id="A0A445M1M9"/>
<evidence type="ECO:0000313" key="3">
    <source>
        <dbReference type="Proteomes" id="UP000289340"/>
    </source>
</evidence>
<evidence type="ECO:0000259" key="1">
    <source>
        <dbReference type="Pfam" id="PF00928"/>
    </source>
</evidence>
<sequence>MPGTNITKSVVANEPGGRKRDEIFVDVIEKISVTFNSSGFILTSEIDGTIQIHKPSN</sequence>
<dbReference type="SUPFAM" id="SSF49447">
    <property type="entry name" value="Second domain of Mu2 adaptin subunit (ap50) of ap2 adaptor"/>
    <property type="match status" value="1"/>
</dbReference>
<evidence type="ECO:0000313" key="2">
    <source>
        <dbReference type="EMBL" id="RZC29446.1"/>
    </source>
</evidence>
<keyword evidence="3" id="KW-1185">Reference proteome</keyword>
<dbReference type="Gene3D" id="2.60.40.1170">
    <property type="entry name" value="Mu homology domain, subdomain B"/>
    <property type="match status" value="1"/>
</dbReference>
<accession>A0A445M1M9</accession>